<evidence type="ECO:0000256" key="1">
    <source>
        <dbReference type="SAM" id="MobiDB-lite"/>
    </source>
</evidence>
<feature type="domain" description="DAC" evidence="2">
    <location>
        <begin position="9"/>
        <end position="162"/>
    </location>
</feature>
<dbReference type="EMBL" id="CDMZ01000506">
    <property type="protein sequence ID" value="CEM15760.1"/>
    <property type="molecule type" value="Genomic_DNA"/>
</dbReference>
<feature type="region of interest" description="Disordered" evidence="1">
    <location>
        <begin position="171"/>
        <end position="245"/>
    </location>
</feature>
<accession>A0A0G4FND4</accession>
<organism evidence="3">
    <name type="scientific">Chromera velia CCMP2878</name>
    <dbReference type="NCBI Taxonomy" id="1169474"/>
    <lineage>
        <taxon>Eukaryota</taxon>
        <taxon>Sar</taxon>
        <taxon>Alveolata</taxon>
        <taxon>Colpodellida</taxon>
        <taxon>Chromeraceae</taxon>
        <taxon>Chromera</taxon>
    </lineage>
</organism>
<protein>
    <recommendedName>
        <fullName evidence="2">DAC domain-containing protein</fullName>
    </recommendedName>
</protein>
<dbReference type="Pfam" id="PF02457">
    <property type="entry name" value="DAC"/>
    <property type="match status" value="1"/>
</dbReference>
<feature type="compositionally biased region" description="Low complexity" evidence="1">
    <location>
        <begin position="211"/>
        <end position="245"/>
    </location>
</feature>
<name>A0A0G4FND4_9ALVE</name>
<gene>
    <name evidence="3" type="ORF">Cvel_17946</name>
</gene>
<feature type="compositionally biased region" description="Polar residues" evidence="1">
    <location>
        <begin position="197"/>
        <end position="210"/>
    </location>
</feature>
<proteinExistence type="predicted"/>
<evidence type="ECO:0000259" key="2">
    <source>
        <dbReference type="PROSITE" id="PS51794"/>
    </source>
</evidence>
<dbReference type="InterPro" id="IPR036888">
    <property type="entry name" value="DNA_integrity_DisA_N_sf"/>
</dbReference>
<dbReference type="Gene3D" id="3.40.1700.10">
    <property type="entry name" value="DNA integrity scanning protein, DisA, N-terminal domain"/>
    <property type="match status" value="1"/>
</dbReference>
<dbReference type="SUPFAM" id="SSF143597">
    <property type="entry name" value="YojJ-like"/>
    <property type="match status" value="1"/>
</dbReference>
<dbReference type="InterPro" id="IPR003390">
    <property type="entry name" value="DNA_integrity_scan_DisA_N"/>
</dbReference>
<sequence>MVDAGARLSIRMAEIVEGRSSSGSADGFMVHLKTIFAAASEMSTTKTGCSIVLVRSDADLVKPWLEAGRPLSIEVSVDALVRLFDKESPLHDGVLFIVNGRLHAKVPLPCIPGQDPGSHGLRHLSMRQTTASYPGLVAILVSEQDGGIRLVKEGKFFEVTSQQDVGILMSHSGDADAVNSDGGAERGMELESEEQSDSASTVSEGLSAKTSSIDLDSNSSSTPNDSSSDSSDGSSAVASAAPPSDSVLQGIRNLDIDQIRELFVARRRDDERPAQLHKRVLKWGIQRDSLDFEDVARLLYGEGREGRSSFEGELSKQLGEALSMDSSLLVASVNTRALELDSNIAEQFALDRWGFFGTIRLGRIMESFDPVTMLRLIGLMCDFLSQIPPDFVRLCSGFPLSTLGDAMLIYTSALVAKERGSGTDFSILDSAVSLFRWEGPGGVFQLSPHGQGNSAPHPQIVELVKRLEVSRRLLGVFLLRAEKTAEELGVVGARAVARPELIRSVTCRPKLEGVRLFPGPGPWLVGEPRRLAGLWVLEVDGQSTTGYVPGLGSPFASLLTSADPVPLRVLYYPLESQSTFRRLLQPACSCGQPMQPFADLVDWKCHICEGKRGGHAGPWASGWQCVSLVCPAKDSGLPPRVCRRCAQGHAHRLKAKAVEVACEVGSLLPEKIWPRPCNVTTYVFLGLGIFACVCVRTKVSSPTQQQTACGHFLASLQQGLHLFGRLLTRAGAAVRVDVAKLAHQHPMLFALACGRVLEELRCGWMAGLRGIPEVQKQIRDTKLPKRTEDKVSKWLGSVGWPLLSPFFWDLLPSLVAFSVFSTIAARRTLAAGLYGWAFRSFVSVSKNFLLLPCQMTSSVLAGVLYKAVRLRNLE</sequence>
<dbReference type="PROSITE" id="PS51794">
    <property type="entry name" value="DAC"/>
    <property type="match status" value="1"/>
</dbReference>
<evidence type="ECO:0000313" key="3">
    <source>
        <dbReference type="EMBL" id="CEM15760.1"/>
    </source>
</evidence>
<dbReference type="VEuPathDB" id="CryptoDB:Cvel_17946"/>
<dbReference type="AlphaFoldDB" id="A0A0G4FND4"/>
<reference evidence="3" key="1">
    <citation type="submission" date="2014-11" db="EMBL/GenBank/DDBJ databases">
        <authorList>
            <person name="Otto D Thomas"/>
            <person name="Naeem Raeece"/>
        </authorList>
    </citation>
    <scope>NUCLEOTIDE SEQUENCE</scope>
</reference>